<sequence length="194" mass="21499">MNFSPKDEYVDTVLKPVLPKLYAAIRMRDFRTVDEIDAVAEPLRSMPPLTAALCAATVLHAAGRILAADPLGETLTWFVAIAGTAGAWKAVPLVEEQRDVRHLLGALDVLWRYEPSPYREIDHAQALYAGGHLALALGLDHDALASRWRQALRLLAEVDPALARNPEERANLERTRRHLEQEWSEQLAALPDGG</sequence>
<dbReference type="EMBL" id="BMSA01000026">
    <property type="protein sequence ID" value="GGT81037.1"/>
    <property type="molecule type" value="Genomic_DNA"/>
</dbReference>
<organism evidence="1 2">
    <name type="scientific">Streptomyces phaeofaciens</name>
    <dbReference type="NCBI Taxonomy" id="68254"/>
    <lineage>
        <taxon>Bacteria</taxon>
        <taxon>Bacillati</taxon>
        <taxon>Actinomycetota</taxon>
        <taxon>Actinomycetes</taxon>
        <taxon>Kitasatosporales</taxon>
        <taxon>Streptomycetaceae</taxon>
        <taxon>Streptomyces</taxon>
    </lineage>
</organism>
<dbReference type="Proteomes" id="UP000646776">
    <property type="component" value="Unassembled WGS sequence"/>
</dbReference>
<comment type="caution">
    <text evidence="1">The sequence shown here is derived from an EMBL/GenBank/DDBJ whole genome shotgun (WGS) entry which is preliminary data.</text>
</comment>
<protein>
    <submittedName>
        <fullName evidence="1">Uncharacterized protein</fullName>
    </submittedName>
</protein>
<dbReference type="AlphaFoldDB" id="A0A918HNM2"/>
<name>A0A918HNM2_9ACTN</name>
<evidence type="ECO:0000313" key="2">
    <source>
        <dbReference type="Proteomes" id="UP000646776"/>
    </source>
</evidence>
<keyword evidence="2" id="KW-1185">Reference proteome</keyword>
<proteinExistence type="predicted"/>
<evidence type="ECO:0000313" key="1">
    <source>
        <dbReference type="EMBL" id="GGT81037.1"/>
    </source>
</evidence>
<reference evidence="1" key="1">
    <citation type="journal article" date="2014" name="Int. J. Syst. Evol. Microbiol.">
        <title>Complete genome sequence of Corynebacterium casei LMG S-19264T (=DSM 44701T), isolated from a smear-ripened cheese.</title>
        <authorList>
            <consortium name="US DOE Joint Genome Institute (JGI-PGF)"/>
            <person name="Walter F."/>
            <person name="Albersmeier A."/>
            <person name="Kalinowski J."/>
            <person name="Ruckert C."/>
        </authorList>
    </citation>
    <scope>NUCLEOTIDE SEQUENCE</scope>
    <source>
        <strain evidence="1">JCM 4125</strain>
    </source>
</reference>
<reference evidence="1" key="2">
    <citation type="submission" date="2020-09" db="EMBL/GenBank/DDBJ databases">
        <authorList>
            <person name="Sun Q."/>
            <person name="Ohkuma M."/>
        </authorList>
    </citation>
    <scope>NUCLEOTIDE SEQUENCE</scope>
    <source>
        <strain evidence="1">JCM 4125</strain>
    </source>
</reference>
<accession>A0A918HNM2</accession>
<gene>
    <name evidence="1" type="ORF">GCM10010226_69640</name>
</gene>